<dbReference type="RefSeq" id="WP_188708349.1">
    <property type="nucleotide sequence ID" value="NZ_BMIG01000006.1"/>
</dbReference>
<organism evidence="3 4">
    <name type="scientific">Polaromonas eurypsychrophila</name>
    <dbReference type="NCBI Taxonomy" id="1614635"/>
    <lineage>
        <taxon>Bacteria</taxon>
        <taxon>Pseudomonadati</taxon>
        <taxon>Pseudomonadota</taxon>
        <taxon>Betaproteobacteria</taxon>
        <taxon>Burkholderiales</taxon>
        <taxon>Comamonadaceae</taxon>
        <taxon>Polaromonas</taxon>
    </lineage>
</organism>
<gene>
    <name evidence="3" type="ORF">GCM10011496_19910</name>
</gene>
<comment type="caution">
    <text evidence="3">The sequence shown here is derived from an EMBL/GenBank/DDBJ whole genome shotgun (WGS) entry which is preliminary data.</text>
</comment>
<feature type="modified residue" description="4-aspartylphosphate" evidence="1">
    <location>
        <position position="71"/>
    </location>
</feature>
<dbReference type="InterPro" id="IPR001789">
    <property type="entry name" value="Sig_transdc_resp-reg_receiver"/>
</dbReference>
<keyword evidence="1" id="KW-0597">Phosphoprotein</keyword>
<evidence type="ECO:0000256" key="1">
    <source>
        <dbReference type="PROSITE-ProRule" id="PRU00169"/>
    </source>
</evidence>
<evidence type="ECO:0000313" key="3">
    <source>
        <dbReference type="EMBL" id="GGA98854.1"/>
    </source>
</evidence>
<dbReference type="Gene3D" id="3.40.50.2300">
    <property type="match status" value="1"/>
</dbReference>
<keyword evidence="4" id="KW-1185">Reference proteome</keyword>
<protein>
    <submittedName>
        <fullName evidence="3">Two-component system response regulator</fullName>
    </submittedName>
</protein>
<reference evidence="3" key="1">
    <citation type="journal article" date="2014" name="Int. J. Syst. Evol. Microbiol.">
        <title>Complete genome sequence of Corynebacterium casei LMG S-19264T (=DSM 44701T), isolated from a smear-ripened cheese.</title>
        <authorList>
            <consortium name="US DOE Joint Genome Institute (JGI-PGF)"/>
            <person name="Walter F."/>
            <person name="Albersmeier A."/>
            <person name="Kalinowski J."/>
            <person name="Ruckert C."/>
        </authorList>
    </citation>
    <scope>NUCLEOTIDE SEQUENCE</scope>
    <source>
        <strain evidence="3">CGMCC 1.15322</strain>
    </source>
</reference>
<dbReference type="SUPFAM" id="SSF52172">
    <property type="entry name" value="CheY-like"/>
    <property type="match status" value="1"/>
</dbReference>
<sequence>MRVKDTHHNTRKGHPSLKVFLVEDNVVLRNIIADALRDIPSVEVLFYADNEISATNWLSSNDSAWDLVVVDLHLKKGSGVGALSWCTTRRPEQRVVVLSGELTDAMRQKCLALRADAVFDKGTEMDDFLNYCKSLAA</sequence>
<feature type="domain" description="Response regulatory" evidence="2">
    <location>
        <begin position="18"/>
        <end position="136"/>
    </location>
</feature>
<evidence type="ECO:0000313" key="4">
    <source>
        <dbReference type="Proteomes" id="UP000620596"/>
    </source>
</evidence>
<accession>A0A916SGD4</accession>
<proteinExistence type="predicted"/>
<dbReference type="EMBL" id="BMIG01000006">
    <property type="protein sequence ID" value="GGA98854.1"/>
    <property type="molecule type" value="Genomic_DNA"/>
</dbReference>
<reference evidence="3" key="2">
    <citation type="submission" date="2020-09" db="EMBL/GenBank/DDBJ databases">
        <authorList>
            <person name="Sun Q."/>
            <person name="Zhou Y."/>
        </authorList>
    </citation>
    <scope>NUCLEOTIDE SEQUENCE</scope>
    <source>
        <strain evidence="3">CGMCC 1.15322</strain>
    </source>
</reference>
<dbReference type="PROSITE" id="PS50110">
    <property type="entry name" value="RESPONSE_REGULATORY"/>
    <property type="match status" value="1"/>
</dbReference>
<dbReference type="Proteomes" id="UP000620596">
    <property type="component" value="Unassembled WGS sequence"/>
</dbReference>
<dbReference type="InterPro" id="IPR011006">
    <property type="entry name" value="CheY-like_superfamily"/>
</dbReference>
<evidence type="ECO:0000259" key="2">
    <source>
        <dbReference type="PROSITE" id="PS50110"/>
    </source>
</evidence>
<dbReference type="GO" id="GO:0000160">
    <property type="term" value="P:phosphorelay signal transduction system"/>
    <property type="evidence" value="ECO:0007669"/>
    <property type="project" value="InterPro"/>
</dbReference>
<dbReference type="Pfam" id="PF00072">
    <property type="entry name" value="Response_reg"/>
    <property type="match status" value="1"/>
</dbReference>
<dbReference type="AlphaFoldDB" id="A0A916SGD4"/>
<name>A0A916SGD4_9BURK</name>
<dbReference type="SMART" id="SM00448">
    <property type="entry name" value="REC"/>
    <property type="match status" value="1"/>
</dbReference>